<protein>
    <recommendedName>
        <fullName evidence="1">WH1 domain-containing protein</fullName>
    </recommendedName>
</protein>
<dbReference type="PANTHER" id="PTHR11202:SF12">
    <property type="entry name" value="VASODILATOR-STIMULATED PHOSPHOPROTEIN"/>
    <property type="match status" value="1"/>
</dbReference>
<dbReference type="Gene3D" id="2.30.29.30">
    <property type="entry name" value="Pleckstrin-homology domain (PH domain)/Phosphotyrosine-binding domain (PTB)"/>
    <property type="match status" value="1"/>
</dbReference>
<dbReference type="Proteomes" id="UP000694429">
    <property type="component" value="Chromosome 18"/>
</dbReference>
<dbReference type="AlphaFoldDB" id="A0A8C0SXR5"/>
<name>A0A8C0SXR5_CANLF</name>
<dbReference type="OrthoDB" id="31170at2759"/>
<sequence length="137" mass="15197">METNENEDTTIQNLWDTAKAVLRGKYITVQASLKKLEKKPQIHNWATVMKVQPDQQVVINCAIVWGIKYNQATPTFHRWCNTRQVWGLNFGSKEDDAQSAAAITSALETLEGGESCISFLHTSLSPAFSASTRLGIG</sequence>
<dbReference type="Proteomes" id="UP000694542">
    <property type="component" value="Chromosome 18"/>
</dbReference>
<dbReference type="InterPro" id="IPR000697">
    <property type="entry name" value="WH1/EVH1_dom"/>
</dbReference>
<dbReference type="Ensembl" id="ENSCAFT00030013905.1">
    <property type="protein sequence ID" value="ENSCAFP00030012138.1"/>
    <property type="gene ID" value="ENSCAFG00030007565.1"/>
</dbReference>
<accession>A0A8C0SXR5</accession>
<dbReference type="Ensembl" id="ENSCAFT00040032371.1">
    <property type="protein sequence ID" value="ENSCAFP00040028159.1"/>
    <property type="gene ID" value="ENSCAFG00040017507.1"/>
</dbReference>
<proteinExistence type="predicted"/>
<feature type="domain" description="WH1" evidence="1">
    <location>
        <begin position="1"/>
        <end position="110"/>
    </location>
</feature>
<reference evidence="3" key="1">
    <citation type="submission" date="2018-10" db="EMBL/GenBank/DDBJ databases">
        <title>De novo assembly of a Great Dane genome.</title>
        <authorList>
            <person name="Kidd J.M."/>
            <person name="Pendleton A.L."/>
            <person name="Shen F."/>
            <person name="Emery S."/>
        </authorList>
    </citation>
    <scope>NUCLEOTIDE SEQUENCE [LARGE SCALE GENOMIC DNA]</scope>
    <source>
        <strain evidence="3">Great Dane</strain>
    </source>
</reference>
<dbReference type="Pfam" id="PF00568">
    <property type="entry name" value="WH1"/>
    <property type="match status" value="1"/>
</dbReference>
<organism evidence="3 4">
    <name type="scientific">Canis lupus familiaris</name>
    <name type="common">Dog</name>
    <name type="synonym">Canis familiaris</name>
    <dbReference type="NCBI Taxonomy" id="9615"/>
    <lineage>
        <taxon>Eukaryota</taxon>
        <taxon>Metazoa</taxon>
        <taxon>Chordata</taxon>
        <taxon>Craniata</taxon>
        <taxon>Vertebrata</taxon>
        <taxon>Euteleostomi</taxon>
        <taxon>Mammalia</taxon>
        <taxon>Eutheria</taxon>
        <taxon>Laurasiatheria</taxon>
        <taxon>Carnivora</taxon>
        <taxon>Caniformia</taxon>
        <taxon>Canidae</taxon>
        <taxon>Canis</taxon>
    </lineage>
</organism>
<dbReference type="PANTHER" id="PTHR11202">
    <property type="entry name" value="SPROUTY-RELATED, EVH1 DOMAIN-CONTAINING PROTEIN FAMILY MEMBER"/>
    <property type="match status" value="1"/>
</dbReference>
<evidence type="ECO:0000259" key="1">
    <source>
        <dbReference type="PROSITE" id="PS50229"/>
    </source>
</evidence>
<dbReference type="SUPFAM" id="SSF50729">
    <property type="entry name" value="PH domain-like"/>
    <property type="match status" value="1"/>
</dbReference>
<reference evidence="2" key="2">
    <citation type="submission" date="2019-03" db="EMBL/GenBank/DDBJ databases">
        <authorList>
            <person name="Warren W.C."/>
            <person name="Johnson G.S."/>
        </authorList>
    </citation>
    <scope>NUCLEOTIDE SEQUENCE [LARGE SCALE GENOMIC DNA]</scope>
    <source>
        <strain evidence="2">Basenji</strain>
    </source>
</reference>
<dbReference type="InterPro" id="IPR011993">
    <property type="entry name" value="PH-like_dom_sf"/>
</dbReference>
<evidence type="ECO:0000313" key="3">
    <source>
        <dbReference type="Ensembl" id="ENSCAFP00040028159.1"/>
    </source>
</evidence>
<evidence type="ECO:0000313" key="4">
    <source>
        <dbReference type="Proteomes" id="UP000694542"/>
    </source>
</evidence>
<dbReference type="SMART" id="SM00461">
    <property type="entry name" value="WH1"/>
    <property type="match status" value="1"/>
</dbReference>
<dbReference type="PROSITE" id="PS50229">
    <property type="entry name" value="WH1"/>
    <property type="match status" value="1"/>
</dbReference>
<reference evidence="3" key="3">
    <citation type="submission" date="2025-05" db="UniProtKB">
        <authorList>
            <consortium name="Ensembl"/>
        </authorList>
    </citation>
    <scope>IDENTIFICATION</scope>
</reference>
<evidence type="ECO:0000313" key="2">
    <source>
        <dbReference type="Ensembl" id="ENSCAFP00030012138.1"/>
    </source>
</evidence>